<dbReference type="Gene3D" id="1.10.3730.20">
    <property type="match status" value="1"/>
</dbReference>
<comment type="subcellular location">
    <subcellularLocation>
        <location evidence="1">Cell membrane</location>
        <topology evidence="1">Multi-pass membrane protein</topology>
    </subcellularLocation>
</comment>
<sequence length="91" mass="10530">MGLAIPSEVTGATFLVQPEGFGKLGPDLLVFVFDVISFYLLLQVLKTIPLGIAYAIRHSLRRNIKKINILHNPVLDYEWSRRCLFFRIWRL</sequence>
<organism evidence="3 4">
    <name type="scientific">Acinetobacter kookii</name>
    <dbReference type="NCBI Taxonomy" id="1226327"/>
    <lineage>
        <taxon>Bacteria</taxon>
        <taxon>Pseudomonadati</taxon>
        <taxon>Pseudomonadota</taxon>
        <taxon>Gammaproteobacteria</taxon>
        <taxon>Moraxellales</taxon>
        <taxon>Moraxellaceae</taxon>
        <taxon>Acinetobacter</taxon>
    </lineage>
</organism>
<reference evidence="4" key="1">
    <citation type="submission" date="2016-09" db="EMBL/GenBank/DDBJ databases">
        <authorList>
            <person name="Varghese N."/>
            <person name="Submissions S."/>
        </authorList>
    </citation>
    <scope>NUCLEOTIDE SEQUENCE [LARGE SCALE GENOMIC DNA]</scope>
    <source>
        <strain evidence="4">ANC 4667</strain>
    </source>
</reference>
<keyword evidence="2" id="KW-1133">Transmembrane helix</keyword>
<accession>A0A1G6GR80</accession>
<dbReference type="GO" id="GO:0022857">
    <property type="term" value="F:transmembrane transporter activity"/>
    <property type="evidence" value="ECO:0007669"/>
    <property type="project" value="InterPro"/>
</dbReference>
<dbReference type="InterPro" id="IPR045324">
    <property type="entry name" value="Small_multidrug_res"/>
</dbReference>
<dbReference type="InterPro" id="IPR037185">
    <property type="entry name" value="EmrE-like"/>
</dbReference>
<name>A0A1G6GR80_9GAMM</name>
<keyword evidence="2" id="KW-0472">Membrane</keyword>
<protein>
    <submittedName>
        <fullName evidence="3">Small Multidrug Resistance protein</fullName>
    </submittedName>
</protein>
<evidence type="ECO:0000313" key="3">
    <source>
        <dbReference type="EMBL" id="SDB84399.1"/>
    </source>
</evidence>
<proteinExistence type="inferred from homology"/>
<gene>
    <name evidence="3" type="ORF">SAMN05421732_101237</name>
</gene>
<dbReference type="EMBL" id="FMYO01000001">
    <property type="protein sequence ID" value="SDB84399.1"/>
    <property type="molecule type" value="Genomic_DNA"/>
</dbReference>
<dbReference type="GO" id="GO:0005886">
    <property type="term" value="C:plasma membrane"/>
    <property type="evidence" value="ECO:0007669"/>
    <property type="project" value="UniProtKB-SubCell"/>
</dbReference>
<comment type="similarity">
    <text evidence="1">Belongs to the drug/metabolite transporter (DMT) superfamily. Small multidrug resistance (SMR) (TC 2.A.7.1) family.</text>
</comment>
<dbReference type="RefSeq" id="WP_409449172.1">
    <property type="nucleotide sequence ID" value="NZ_FMYO01000001.1"/>
</dbReference>
<keyword evidence="1 2" id="KW-0812">Transmembrane</keyword>
<evidence type="ECO:0000313" key="4">
    <source>
        <dbReference type="Proteomes" id="UP000243468"/>
    </source>
</evidence>
<dbReference type="SUPFAM" id="SSF103481">
    <property type="entry name" value="Multidrug resistance efflux transporter EmrE"/>
    <property type="match status" value="1"/>
</dbReference>
<evidence type="ECO:0000256" key="2">
    <source>
        <dbReference type="SAM" id="Phobius"/>
    </source>
</evidence>
<keyword evidence="4" id="KW-1185">Reference proteome</keyword>
<evidence type="ECO:0000256" key="1">
    <source>
        <dbReference type="RuleBase" id="RU003942"/>
    </source>
</evidence>
<dbReference type="AlphaFoldDB" id="A0A1G6GR80"/>
<dbReference type="Proteomes" id="UP000243468">
    <property type="component" value="Unassembled WGS sequence"/>
</dbReference>
<dbReference type="STRING" id="1226327.SAMN05421732_101237"/>
<feature type="transmembrane region" description="Helical" evidence="2">
    <location>
        <begin position="28"/>
        <end position="56"/>
    </location>
</feature>
<dbReference type="Pfam" id="PF00893">
    <property type="entry name" value="Multi_Drug_Res"/>
    <property type="match status" value="1"/>
</dbReference>